<proteinExistence type="inferred from homology"/>
<dbReference type="EMBL" id="OV121134">
    <property type="protein sequence ID" value="CAH0553365.1"/>
    <property type="molecule type" value="Genomic_DNA"/>
</dbReference>
<name>A0A9P0B3N3_BRAAE</name>
<feature type="transmembrane region" description="Helical" evidence="8">
    <location>
        <begin position="133"/>
        <end position="150"/>
    </location>
</feature>
<dbReference type="PANTHER" id="PTHR13598">
    <property type="entry name" value="AT07567P-RELATED"/>
    <property type="match status" value="1"/>
</dbReference>
<evidence type="ECO:0008006" key="12">
    <source>
        <dbReference type="Google" id="ProtNLM"/>
    </source>
</evidence>
<dbReference type="PANTHER" id="PTHR13598:SF1">
    <property type="entry name" value="AT07567P-RELATED"/>
    <property type="match status" value="1"/>
</dbReference>
<dbReference type="Pfam" id="PF10225">
    <property type="entry name" value="NEMP"/>
    <property type="match status" value="1"/>
</dbReference>
<keyword evidence="4 9" id="KW-0732">Signal</keyword>
<dbReference type="Proteomes" id="UP001154078">
    <property type="component" value="Chromosome 3"/>
</dbReference>
<evidence type="ECO:0000256" key="9">
    <source>
        <dbReference type="SAM" id="SignalP"/>
    </source>
</evidence>
<evidence type="ECO:0000256" key="6">
    <source>
        <dbReference type="ARBA" id="ARBA00023136"/>
    </source>
</evidence>
<feature type="transmembrane region" description="Helical" evidence="8">
    <location>
        <begin position="220"/>
        <end position="241"/>
    </location>
</feature>
<evidence type="ECO:0000313" key="10">
    <source>
        <dbReference type="EMBL" id="CAH0553365.1"/>
    </source>
</evidence>
<gene>
    <name evidence="10" type="ORF">MELIAE_LOCUS5373</name>
</gene>
<keyword evidence="3 8" id="KW-0812">Transmembrane</keyword>
<evidence type="ECO:0000256" key="8">
    <source>
        <dbReference type="SAM" id="Phobius"/>
    </source>
</evidence>
<feature type="transmembrane region" description="Helical" evidence="8">
    <location>
        <begin position="157"/>
        <end position="178"/>
    </location>
</feature>
<sequence>MKLFIFSLFIFCINAKTSAPVYHLEQGVNVKIESSFTKRLNIFCYYGKPKYIIHLWQTVLFKINHPSKDYSRYDGPTEEIVEKEYMKKHYSWSLNIFSTQERNVKLNPFNDSCIGIESKEAYNVTFNIIRIDLWKLLYLIFGVLLFISAPQLSKNTIFYYVCGIIFGICTSLLILIYIASKIIPRKPFMYGVLGCGWTVVIYVLQILWDNIRMILEHYKLYVIWYMLATGFISFILCYRWGPVENERTINLIKWSLQITGLTLMFFSSHFQEAAMAQIVVLILFYNIPKSWFLVPKRYWVRKFPPKVKLLTNDEYYEEGVKETKKALEELRNFCSSPECNQWKMALKLHNVKRFASFVEGNSHLSDDEILEYETSIQGGLTDEEDENYTDED</sequence>
<accession>A0A9P0B3N3</accession>
<evidence type="ECO:0000256" key="3">
    <source>
        <dbReference type="ARBA" id="ARBA00022692"/>
    </source>
</evidence>
<comment type="subcellular location">
    <subcellularLocation>
        <location evidence="1">Nucleus inner membrane</location>
        <topology evidence="1">Multi-pass membrane protein</topology>
        <orientation evidence="1">Nucleoplasmic side</orientation>
    </subcellularLocation>
</comment>
<feature type="signal peptide" evidence="9">
    <location>
        <begin position="1"/>
        <end position="15"/>
    </location>
</feature>
<feature type="transmembrane region" description="Helical" evidence="8">
    <location>
        <begin position="190"/>
        <end position="208"/>
    </location>
</feature>
<keyword evidence="6 8" id="KW-0472">Membrane</keyword>
<protein>
    <recommendedName>
        <fullName evidence="12">Nuclear envelope integral membrane protein 1</fullName>
    </recommendedName>
</protein>
<dbReference type="GO" id="GO:0005637">
    <property type="term" value="C:nuclear inner membrane"/>
    <property type="evidence" value="ECO:0007669"/>
    <property type="project" value="UniProtKB-SubCell"/>
</dbReference>
<keyword evidence="7" id="KW-0539">Nucleus</keyword>
<organism evidence="10 11">
    <name type="scientific">Brassicogethes aeneus</name>
    <name type="common">Rape pollen beetle</name>
    <name type="synonym">Meligethes aeneus</name>
    <dbReference type="NCBI Taxonomy" id="1431903"/>
    <lineage>
        <taxon>Eukaryota</taxon>
        <taxon>Metazoa</taxon>
        <taxon>Ecdysozoa</taxon>
        <taxon>Arthropoda</taxon>
        <taxon>Hexapoda</taxon>
        <taxon>Insecta</taxon>
        <taxon>Pterygota</taxon>
        <taxon>Neoptera</taxon>
        <taxon>Endopterygota</taxon>
        <taxon>Coleoptera</taxon>
        <taxon>Polyphaga</taxon>
        <taxon>Cucujiformia</taxon>
        <taxon>Nitidulidae</taxon>
        <taxon>Meligethinae</taxon>
        <taxon>Brassicogethes</taxon>
    </lineage>
</organism>
<evidence type="ECO:0000256" key="4">
    <source>
        <dbReference type="ARBA" id="ARBA00022729"/>
    </source>
</evidence>
<keyword evidence="5 8" id="KW-1133">Transmembrane helix</keyword>
<evidence type="ECO:0000256" key="2">
    <source>
        <dbReference type="ARBA" id="ARBA00005748"/>
    </source>
</evidence>
<keyword evidence="11" id="KW-1185">Reference proteome</keyword>
<evidence type="ECO:0000256" key="7">
    <source>
        <dbReference type="ARBA" id="ARBA00023242"/>
    </source>
</evidence>
<dbReference type="AlphaFoldDB" id="A0A9P0B3N3"/>
<feature type="chain" id="PRO_5040288404" description="Nuclear envelope integral membrane protein 1" evidence="9">
    <location>
        <begin position="16"/>
        <end position="392"/>
    </location>
</feature>
<feature type="transmembrane region" description="Helical" evidence="8">
    <location>
        <begin position="261"/>
        <end position="287"/>
    </location>
</feature>
<reference evidence="10" key="1">
    <citation type="submission" date="2021-12" db="EMBL/GenBank/DDBJ databases">
        <authorList>
            <person name="King R."/>
        </authorList>
    </citation>
    <scope>NUCLEOTIDE SEQUENCE</scope>
</reference>
<evidence type="ECO:0000313" key="11">
    <source>
        <dbReference type="Proteomes" id="UP001154078"/>
    </source>
</evidence>
<evidence type="ECO:0000256" key="1">
    <source>
        <dbReference type="ARBA" id="ARBA00004575"/>
    </source>
</evidence>
<evidence type="ECO:0000256" key="5">
    <source>
        <dbReference type="ARBA" id="ARBA00022989"/>
    </source>
</evidence>
<dbReference type="InterPro" id="IPR019358">
    <property type="entry name" value="NEMP_fam"/>
</dbReference>
<comment type="similarity">
    <text evidence="2">Belongs to the NEMP family.</text>
</comment>
<dbReference type="OrthoDB" id="509138at2759"/>